<evidence type="ECO:0000313" key="1">
    <source>
        <dbReference type="EMBL" id="CAF0975109.1"/>
    </source>
</evidence>
<gene>
    <name evidence="4" type="ORF">FNK824_LOCUS32906</name>
    <name evidence="3" type="ORF">OTI717_LOCUS19091</name>
    <name evidence="1" type="ORF">RFH988_LOCUS12841</name>
    <name evidence="2" type="ORF">SEV965_LOCUS10965</name>
</gene>
<dbReference type="InterPro" id="IPR011992">
    <property type="entry name" value="EF-hand-dom_pair"/>
</dbReference>
<evidence type="ECO:0000313" key="3">
    <source>
        <dbReference type="EMBL" id="CAF3815619.1"/>
    </source>
</evidence>
<dbReference type="SUPFAM" id="SSF47473">
    <property type="entry name" value="EF-hand"/>
    <property type="match status" value="1"/>
</dbReference>
<dbReference type="AlphaFoldDB" id="A0A819CPX5"/>
<comment type="caution">
    <text evidence="3">The sequence shown here is derived from an EMBL/GenBank/DDBJ whole genome shotgun (WGS) entry which is preliminary data.</text>
</comment>
<dbReference type="Proteomes" id="UP000663882">
    <property type="component" value="Unassembled WGS sequence"/>
</dbReference>
<dbReference type="Proteomes" id="UP000663874">
    <property type="component" value="Unassembled WGS sequence"/>
</dbReference>
<protein>
    <recommendedName>
        <fullName evidence="6">EF-hand domain-containing protein</fullName>
    </recommendedName>
</protein>
<dbReference type="EMBL" id="CAJNOU010000462">
    <property type="protein sequence ID" value="CAF1004591.1"/>
    <property type="molecule type" value="Genomic_DNA"/>
</dbReference>
<accession>A0A819CPX5</accession>
<organism evidence="3 5">
    <name type="scientific">Rotaria sordida</name>
    <dbReference type="NCBI Taxonomy" id="392033"/>
    <lineage>
        <taxon>Eukaryota</taxon>
        <taxon>Metazoa</taxon>
        <taxon>Spiralia</taxon>
        <taxon>Gnathifera</taxon>
        <taxon>Rotifera</taxon>
        <taxon>Eurotatoria</taxon>
        <taxon>Bdelloidea</taxon>
        <taxon>Philodinida</taxon>
        <taxon>Philodinidae</taxon>
        <taxon>Rotaria</taxon>
    </lineage>
</organism>
<dbReference type="EMBL" id="CAJOAX010002730">
    <property type="protein sequence ID" value="CAF3815619.1"/>
    <property type="molecule type" value="Genomic_DNA"/>
</dbReference>
<evidence type="ECO:0000313" key="2">
    <source>
        <dbReference type="EMBL" id="CAF1004591.1"/>
    </source>
</evidence>
<proteinExistence type="predicted"/>
<dbReference type="EMBL" id="CAJNOO010000550">
    <property type="protein sequence ID" value="CAF0975109.1"/>
    <property type="molecule type" value="Genomic_DNA"/>
</dbReference>
<reference evidence="3" key="1">
    <citation type="submission" date="2021-02" db="EMBL/GenBank/DDBJ databases">
        <authorList>
            <person name="Nowell W R."/>
        </authorList>
    </citation>
    <scope>NUCLEOTIDE SEQUENCE</scope>
</reference>
<evidence type="ECO:0000313" key="4">
    <source>
        <dbReference type="EMBL" id="CAF4134566.1"/>
    </source>
</evidence>
<sequence length="111" mass="13002">MGTRSVRVSYEEWDMDELSEATGLPPERIQAIYPRYTAIIMMNHNMPRRDRIDFLIGQYNSYGDIKSFDALMIIMVYLLVQNISVEKQIDQNNRGYITQEELMNYIANQAA</sequence>
<evidence type="ECO:0000313" key="5">
    <source>
        <dbReference type="Proteomes" id="UP000663823"/>
    </source>
</evidence>
<name>A0A819CPX5_9BILA</name>
<dbReference type="Proteomes" id="UP000663823">
    <property type="component" value="Unassembled WGS sequence"/>
</dbReference>
<evidence type="ECO:0008006" key="6">
    <source>
        <dbReference type="Google" id="ProtNLM"/>
    </source>
</evidence>
<dbReference type="Proteomes" id="UP000663889">
    <property type="component" value="Unassembled WGS sequence"/>
</dbReference>
<dbReference type="EMBL" id="CAJOBE010011605">
    <property type="protein sequence ID" value="CAF4134566.1"/>
    <property type="molecule type" value="Genomic_DNA"/>
</dbReference>